<accession>A0A829ZC63</accession>
<name>A0A829ZC63_9FIRM</name>
<dbReference type="RefSeq" id="WP_278627058.1">
    <property type="nucleotide sequence ID" value="NZ_CAJTPY010000005.1"/>
</dbReference>
<protein>
    <submittedName>
        <fullName evidence="1">Uncharacterized protein</fullName>
    </submittedName>
</protein>
<dbReference type="AlphaFoldDB" id="A0A829ZC63"/>
<evidence type="ECO:0000313" key="2">
    <source>
        <dbReference type="Proteomes" id="UP000490821"/>
    </source>
</evidence>
<sequence length="56" mass="6507">MCLSYTDDKLDGFGVMYNKDGKRSVREVDLFYREYADQWIIKKGSIVNGSYSKMGK</sequence>
<dbReference type="Proteomes" id="UP000490821">
    <property type="component" value="Unassembled WGS sequence"/>
</dbReference>
<gene>
    <name evidence="1" type="ORF">IMSAGC017_01694</name>
</gene>
<proteinExistence type="predicted"/>
<comment type="caution">
    <text evidence="1">The sequence shown here is derived from an EMBL/GenBank/DDBJ whole genome shotgun (WGS) entry which is preliminary data.</text>
</comment>
<dbReference type="EMBL" id="BLMI01000203">
    <property type="protein sequence ID" value="GFI41649.1"/>
    <property type="molecule type" value="Genomic_DNA"/>
</dbReference>
<reference evidence="1 2" key="1">
    <citation type="journal article" date="2020" name="Microbiome">
        <title>Single-cell genomics of uncultured bacteria reveals dietary fiber responders in the mouse gut microbiota.</title>
        <authorList>
            <person name="Chijiiwa R."/>
            <person name="Hosokawa M."/>
            <person name="Kogawa M."/>
            <person name="Nishikawa Y."/>
            <person name="Ide K."/>
            <person name="Sakanashi C."/>
            <person name="Takahashi K."/>
            <person name="Takeyama H."/>
        </authorList>
    </citation>
    <scope>NUCLEOTIDE SEQUENCE [LARGE SCALE GENOMIC DNA]</scope>
    <source>
        <strain evidence="1">IMSAGC_017</strain>
    </source>
</reference>
<organism evidence="1 2">
    <name type="scientific">Thomasclavelia cocleata</name>
    <dbReference type="NCBI Taxonomy" id="69824"/>
    <lineage>
        <taxon>Bacteria</taxon>
        <taxon>Bacillati</taxon>
        <taxon>Bacillota</taxon>
        <taxon>Erysipelotrichia</taxon>
        <taxon>Erysipelotrichales</taxon>
        <taxon>Coprobacillaceae</taxon>
        <taxon>Thomasclavelia</taxon>
    </lineage>
</organism>
<evidence type="ECO:0000313" key="1">
    <source>
        <dbReference type="EMBL" id="GFI41649.1"/>
    </source>
</evidence>